<dbReference type="Pfam" id="PF00485">
    <property type="entry name" value="PRK"/>
    <property type="match status" value="1"/>
</dbReference>
<dbReference type="InterPro" id="IPR027417">
    <property type="entry name" value="P-loop_NTPase"/>
</dbReference>
<reference evidence="3" key="1">
    <citation type="journal article" date="2017" name="Genome Announc.">
        <title>Genome sequences of Cyberlindnera fabianii 65, Pichia kudriavzevii 129, and Saccharomyces cerevisiae 131 isolated from fermented masau fruits in Zimbabwe.</title>
        <authorList>
            <person name="van Rijswijck I.M.H."/>
            <person name="Derks M.F.L."/>
            <person name="Abee T."/>
            <person name="de Ridder D."/>
            <person name="Smid E.J."/>
        </authorList>
    </citation>
    <scope>NUCLEOTIDE SEQUENCE [LARGE SCALE GENOMIC DNA]</scope>
    <source>
        <strain evidence="3">65</strain>
    </source>
</reference>
<dbReference type="STRING" id="36022.A0A1V2L1J5"/>
<dbReference type="InterPro" id="IPR006083">
    <property type="entry name" value="PRK/URK"/>
</dbReference>
<dbReference type="Proteomes" id="UP000189513">
    <property type="component" value="Unassembled WGS sequence"/>
</dbReference>
<sequence>MPSPAVIVLIGGGHSAGKHTVVEEINTHLVAIPNVKTHTIELDSLLIPDCDATLGPSRYDFPRVLQEITSLERSLDEQKKLVILIPGLYALHDRELRHMAAMKVFIDCDPDTRLNRWIQQDVLKEGKDLGSLLDNYLKIARPEFNEFILPTKEFADVVLPSEQSHLGVSLICDGVIPLVDGSKGTTKVKKQLYPRFGVETDLNIHTENYDDQKNQYYDLS</sequence>
<protein>
    <submittedName>
        <fullName evidence="2">Putative uridine kinase DAS2</fullName>
    </submittedName>
</protein>
<dbReference type="OMA" id="EPICINI"/>
<feature type="domain" description="Phosphoribulokinase/uridine kinase" evidence="1">
    <location>
        <begin position="74"/>
        <end position="161"/>
    </location>
</feature>
<dbReference type="SUPFAM" id="SSF52540">
    <property type="entry name" value="P-loop containing nucleoside triphosphate hydrolases"/>
    <property type="match status" value="1"/>
</dbReference>
<accession>A0A1V2L1J5</accession>
<name>A0A1V2L1J5_CYBFA</name>
<evidence type="ECO:0000259" key="1">
    <source>
        <dbReference type="Pfam" id="PF00485"/>
    </source>
</evidence>
<keyword evidence="3" id="KW-1185">Reference proteome</keyword>
<dbReference type="Gene3D" id="3.40.50.300">
    <property type="entry name" value="P-loop containing nucleotide triphosphate hydrolases"/>
    <property type="match status" value="1"/>
</dbReference>
<dbReference type="EMBL" id="MPUK01000009">
    <property type="protein sequence ID" value="ONH65767.1"/>
    <property type="molecule type" value="Genomic_DNA"/>
</dbReference>
<keyword evidence="2" id="KW-0808">Transferase</keyword>
<dbReference type="PANTHER" id="PTHR10285">
    <property type="entry name" value="URIDINE KINASE"/>
    <property type="match status" value="1"/>
</dbReference>
<comment type="caution">
    <text evidence="2">The sequence shown here is derived from an EMBL/GenBank/DDBJ whole genome shotgun (WGS) entry which is preliminary data.</text>
</comment>
<gene>
    <name evidence="2" type="ORF">BON22_4185</name>
</gene>
<dbReference type="GO" id="GO:0016301">
    <property type="term" value="F:kinase activity"/>
    <property type="evidence" value="ECO:0007669"/>
    <property type="project" value="UniProtKB-KW"/>
</dbReference>
<keyword evidence="2" id="KW-0418">Kinase</keyword>
<dbReference type="GO" id="GO:0005524">
    <property type="term" value="F:ATP binding"/>
    <property type="evidence" value="ECO:0007669"/>
    <property type="project" value="InterPro"/>
</dbReference>
<evidence type="ECO:0000313" key="3">
    <source>
        <dbReference type="Proteomes" id="UP000189513"/>
    </source>
</evidence>
<dbReference type="VEuPathDB" id="FungiDB:BON22_4185"/>
<proteinExistence type="predicted"/>
<dbReference type="AlphaFoldDB" id="A0A1V2L1J5"/>
<organism evidence="2 3">
    <name type="scientific">Cyberlindnera fabianii</name>
    <name type="common">Yeast</name>
    <name type="synonym">Hansenula fabianii</name>
    <dbReference type="NCBI Taxonomy" id="36022"/>
    <lineage>
        <taxon>Eukaryota</taxon>
        <taxon>Fungi</taxon>
        <taxon>Dikarya</taxon>
        <taxon>Ascomycota</taxon>
        <taxon>Saccharomycotina</taxon>
        <taxon>Saccharomycetes</taxon>
        <taxon>Phaffomycetales</taxon>
        <taxon>Phaffomycetaceae</taxon>
        <taxon>Cyberlindnera</taxon>
    </lineage>
</organism>
<evidence type="ECO:0000313" key="2">
    <source>
        <dbReference type="EMBL" id="ONH65767.1"/>
    </source>
</evidence>